<dbReference type="NCBIfam" id="TIGR00041">
    <property type="entry name" value="DTMP_kinase"/>
    <property type="match status" value="1"/>
</dbReference>
<protein>
    <recommendedName>
        <fullName evidence="4">Thymidylate kinase</fullName>
        <ecNumber evidence="3">2.7.4.9</ecNumber>
    </recommendedName>
</protein>
<dbReference type="GO" id="GO:0005739">
    <property type="term" value="C:mitochondrion"/>
    <property type="evidence" value="ECO:0007669"/>
    <property type="project" value="TreeGrafter"/>
</dbReference>
<dbReference type="Gene3D" id="3.40.50.300">
    <property type="entry name" value="P-loop containing nucleotide triphosphate hydrolases"/>
    <property type="match status" value="1"/>
</dbReference>
<keyword evidence="7" id="KW-0547">Nucleotide-binding</keyword>
<keyword evidence="5" id="KW-0808">Transferase</keyword>
<dbReference type="PANTHER" id="PTHR10344">
    <property type="entry name" value="THYMIDYLATE KINASE"/>
    <property type="match status" value="1"/>
</dbReference>
<evidence type="ECO:0000259" key="10">
    <source>
        <dbReference type="Pfam" id="PF02223"/>
    </source>
</evidence>
<evidence type="ECO:0000256" key="3">
    <source>
        <dbReference type="ARBA" id="ARBA00012980"/>
    </source>
</evidence>
<dbReference type="EMBL" id="JARGDH010000001">
    <property type="protein sequence ID" value="KAL0279991.1"/>
    <property type="molecule type" value="Genomic_DNA"/>
</dbReference>
<evidence type="ECO:0000313" key="11">
    <source>
        <dbReference type="EMBL" id="KAL0279991.1"/>
    </source>
</evidence>
<dbReference type="GO" id="GO:0005634">
    <property type="term" value="C:nucleus"/>
    <property type="evidence" value="ECO:0007669"/>
    <property type="project" value="TreeGrafter"/>
</dbReference>
<evidence type="ECO:0000256" key="7">
    <source>
        <dbReference type="ARBA" id="ARBA00022741"/>
    </source>
</evidence>
<comment type="caution">
    <text evidence="11">The sequence shown here is derived from an EMBL/GenBank/DDBJ whole genome shotgun (WGS) entry which is preliminary data.</text>
</comment>
<dbReference type="EC" id="2.7.4.9" evidence="3"/>
<dbReference type="Pfam" id="PF02223">
    <property type="entry name" value="Thymidylate_kin"/>
    <property type="match status" value="1"/>
</dbReference>
<dbReference type="SUPFAM" id="SSF52540">
    <property type="entry name" value="P-loop containing nucleoside triphosphate hydrolases"/>
    <property type="match status" value="1"/>
</dbReference>
<keyword evidence="6" id="KW-0545">Nucleotide biosynthesis</keyword>
<dbReference type="GO" id="GO:0004798">
    <property type="term" value="F:dTMP kinase activity"/>
    <property type="evidence" value="ECO:0007669"/>
    <property type="project" value="UniProtKB-EC"/>
</dbReference>
<accession>A0AAW2IDF4</accession>
<dbReference type="GO" id="GO:0006227">
    <property type="term" value="P:dUDP biosynthetic process"/>
    <property type="evidence" value="ECO:0007669"/>
    <property type="project" value="TreeGrafter"/>
</dbReference>
<dbReference type="CDD" id="cd01672">
    <property type="entry name" value="TMPK"/>
    <property type="match status" value="1"/>
</dbReference>
<evidence type="ECO:0000256" key="2">
    <source>
        <dbReference type="ARBA" id="ARBA00009776"/>
    </source>
</evidence>
<keyword evidence="9" id="KW-0067">ATP-binding</keyword>
<dbReference type="InterPro" id="IPR018094">
    <property type="entry name" value="Thymidylate_kinase"/>
</dbReference>
<name>A0AAW2IDF4_9NEOP</name>
<comment type="pathway">
    <text evidence="1">Pyrimidine metabolism; dTTP biosynthesis.</text>
</comment>
<evidence type="ECO:0000256" key="6">
    <source>
        <dbReference type="ARBA" id="ARBA00022727"/>
    </source>
</evidence>
<comment type="similarity">
    <text evidence="2">Belongs to the thymidylate kinase family.</text>
</comment>
<keyword evidence="8" id="KW-0418">Kinase</keyword>
<dbReference type="PROSITE" id="PS01331">
    <property type="entry name" value="THYMIDYLATE_KINASE"/>
    <property type="match status" value="1"/>
</dbReference>
<proteinExistence type="inferred from homology"/>
<feature type="domain" description="Thymidylate kinase-like" evidence="10">
    <location>
        <begin position="13"/>
        <end position="172"/>
    </location>
</feature>
<dbReference type="AlphaFoldDB" id="A0AAW2IDF4"/>
<dbReference type="GO" id="GO:0006233">
    <property type="term" value="P:dTDP biosynthetic process"/>
    <property type="evidence" value="ECO:0007669"/>
    <property type="project" value="InterPro"/>
</dbReference>
<organism evidence="11">
    <name type="scientific">Menopon gallinae</name>
    <name type="common">poultry shaft louse</name>
    <dbReference type="NCBI Taxonomy" id="328185"/>
    <lineage>
        <taxon>Eukaryota</taxon>
        <taxon>Metazoa</taxon>
        <taxon>Ecdysozoa</taxon>
        <taxon>Arthropoda</taxon>
        <taxon>Hexapoda</taxon>
        <taxon>Insecta</taxon>
        <taxon>Pterygota</taxon>
        <taxon>Neoptera</taxon>
        <taxon>Paraneoptera</taxon>
        <taxon>Psocodea</taxon>
        <taxon>Troctomorpha</taxon>
        <taxon>Phthiraptera</taxon>
        <taxon>Amblycera</taxon>
        <taxon>Menoponidae</taxon>
        <taxon>Menopon</taxon>
    </lineage>
</organism>
<dbReference type="InterPro" id="IPR018095">
    <property type="entry name" value="Thymidylate_kin_CS"/>
</dbReference>
<gene>
    <name evidence="11" type="ORF">PYX00_001423</name>
</gene>
<sequence>MSNCIKRGAFIVFEGCDRSGKTTQCRKLVEKLKTMGIPAQQIQFPDRSTAIGKIIDDYLSKRIELTDQAVHLLFTANRWENEPKMRELLLQGVTLVSDRYSFSGVAYSSAKPNLNLNWCQQPESGLPKPDVVFFLKISSSCQRKGFGEERYETKEIQEQVHQNYLKLQDDTWKVS</sequence>
<dbReference type="InterPro" id="IPR027417">
    <property type="entry name" value="P-loop_NTPase"/>
</dbReference>
<dbReference type="GO" id="GO:0005524">
    <property type="term" value="F:ATP binding"/>
    <property type="evidence" value="ECO:0007669"/>
    <property type="project" value="UniProtKB-KW"/>
</dbReference>
<dbReference type="PANTHER" id="PTHR10344:SF1">
    <property type="entry name" value="THYMIDYLATE KINASE"/>
    <property type="match status" value="1"/>
</dbReference>
<evidence type="ECO:0000256" key="1">
    <source>
        <dbReference type="ARBA" id="ARBA00004992"/>
    </source>
</evidence>
<dbReference type="FunFam" id="3.40.50.300:FF:000679">
    <property type="entry name" value="Thymidylate kinase"/>
    <property type="match status" value="1"/>
</dbReference>
<dbReference type="GO" id="GO:0004550">
    <property type="term" value="F:nucleoside diphosphate kinase activity"/>
    <property type="evidence" value="ECO:0007669"/>
    <property type="project" value="TreeGrafter"/>
</dbReference>
<dbReference type="GO" id="GO:0006235">
    <property type="term" value="P:dTTP biosynthetic process"/>
    <property type="evidence" value="ECO:0007669"/>
    <property type="project" value="TreeGrafter"/>
</dbReference>
<evidence type="ECO:0000256" key="9">
    <source>
        <dbReference type="ARBA" id="ARBA00022840"/>
    </source>
</evidence>
<reference evidence="11" key="1">
    <citation type="journal article" date="2024" name="Gigascience">
        <title>Chromosome-level genome of the poultry shaft louse Menopon gallinae provides insight into the host-switching and adaptive evolution of parasitic lice.</title>
        <authorList>
            <person name="Xu Y."/>
            <person name="Ma L."/>
            <person name="Liu S."/>
            <person name="Liang Y."/>
            <person name="Liu Q."/>
            <person name="He Z."/>
            <person name="Tian L."/>
            <person name="Duan Y."/>
            <person name="Cai W."/>
            <person name="Li H."/>
            <person name="Song F."/>
        </authorList>
    </citation>
    <scope>NUCLEOTIDE SEQUENCE</scope>
    <source>
        <strain evidence="11">Cailab_2023a</strain>
    </source>
</reference>
<dbReference type="GO" id="GO:0005829">
    <property type="term" value="C:cytosol"/>
    <property type="evidence" value="ECO:0007669"/>
    <property type="project" value="TreeGrafter"/>
</dbReference>
<evidence type="ECO:0000256" key="5">
    <source>
        <dbReference type="ARBA" id="ARBA00022679"/>
    </source>
</evidence>
<evidence type="ECO:0000256" key="4">
    <source>
        <dbReference type="ARBA" id="ARBA00017144"/>
    </source>
</evidence>
<dbReference type="InterPro" id="IPR039430">
    <property type="entry name" value="Thymidylate_kin-like_dom"/>
</dbReference>
<evidence type="ECO:0000256" key="8">
    <source>
        <dbReference type="ARBA" id="ARBA00022777"/>
    </source>
</evidence>